<evidence type="ECO:0000313" key="2">
    <source>
        <dbReference type="Proteomes" id="UP000694557"/>
    </source>
</evidence>
<evidence type="ECO:0000313" key="1">
    <source>
        <dbReference type="Ensembl" id="ENSOKIP00005060634.1"/>
    </source>
</evidence>
<name>A0A8C7HRZ6_ONCKI</name>
<organism evidence="1 2">
    <name type="scientific">Oncorhynchus kisutch</name>
    <name type="common">Coho salmon</name>
    <name type="synonym">Salmo kisutch</name>
    <dbReference type="NCBI Taxonomy" id="8019"/>
    <lineage>
        <taxon>Eukaryota</taxon>
        <taxon>Metazoa</taxon>
        <taxon>Chordata</taxon>
        <taxon>Craniata</taxon>
        <taxon>Vertebrata</taxon>
        <taxon>Euteleostomi</taxon>
        <taxon>Actinopterygii</taxon>
        <taxon>Neopterygii</taxon>
        <taxon>Teleostei</taxon>
        <taxon>Protacanthopterygii</taxon>
        <taxon>Salmoniformes</taxon>
        <taxon>Salmonidae</taxon>
        <taxon>Salmoninae</taxon>
        <taxon>Oncorhynchus</taxon>
    </lineage>
</organism>
<sequence>MNSFAMNLQYELLCFPIGNGISVQAFCSYKSTSLSLRVSVQVPPSPLLLSQDEFGEIGKQLVLLVDALLLDAVPTLLFGEPQGTWDVVSKVQPLLLGQVVSWLFLTSLQVADGLVVVLQLQVTLAQEEVGLDRLGVHLQRVLAVRQGFVVLLQLQVAQSPVGVVHRHQRVTLATHDGFAVAGGSLLVLAAEEQSVALFLQLLGRGTLLRAACHLLRWLRGACSALLPYPVPRLSGWLAVR</sequence>
<protein>
    <submittedName>
        <fullName evidence="1">Uncharacterized protein</fullName>
    </submittedName>
</protein>
<keyword evidence="2" id="KW-1185">Reference proteome</keyword>
<reference evidence="1" key="1">
    <citation type="submission" date="2025-08" db="UniProtKB">
        <authorList>
            <consortium name="Ensembl"/>
        </authorList>
    </citation>
    <scope>IDENTIFICATION</scope>
</reference>
<dbReference type="Ensembl" id="ENSOKIT00005064454.1">
    <property type="protein sequence ID" value="ENSOKIP00005060634.1"/>
    <property type="gene ID" value="ENSOKIG00005026013.1"/>
</dbReference>
<reference evidence="1" key="2">
    <citation type="submission" date="2025-09" db="UniProtKB">
        <authorList>
            <consortium name="Ensembl"/>
        </authorList>
    </citation>
    <scope>IDENTIFICATION</scope>
</reference>
<dbReference type="GeneTree" id="ENSGT00990000204060"/>
<dbReference type="Proteomes" id="UP000694557">
    <property type="component" value="Unassembled WGS sequence"/>
</dbReference>
<accession>A0A8C7HRZ6</accession>
<dbReference type="AlphaFoldDB" id="A0A8C7HRZ6"/>
<proteinExistence type="predicted"/>